<dbReference type="Pfam" id="PF05970">
    <property type="entry name" value="PIF1"/>
    <property type="match status" value="1"/>
</dbReference>
<keyword evidence="1" id="KW-0233">DNA recombination</keyword>
<keyword evidence="1" id="KW-0378">Hydrolase</keyword>
<evidence type="ECO:0000313" key="4">
    <source>
        <dbReference type="EMBL" id="KOF81908.1"/>
    </source>
</evidence>
<dbReference type="AlphaFoldDB" id="A0A0L8GY66"/>
<sequence length="1135" mass="130093">IRNTLACRKLRHVQVQVEDNALVSIPPAEYDNERITDYNLIATQENLIESNIPLSYRSHYCGSLGDYIWPHCYSKHWPAEPLFLCCENGKFQLQSTANLSAYIVSLWNDNNFITNIRAYNNVLAFVSIGCVVDTSITGFNPTFKIQDKVYHAIGSLMPDANQPPSFAQLYFIDTHYETKNWMKHMNDLQADILTKLQEMAVLVLGDIKNPLDVIIYCRNGYIQQINSIHRSYNLLPYVLLLPEGTDSWQLNVKKSNKQILTAMRTNSDNHIMRSRRLLQQYAVDQREKVERSRLRWAEFHQTTIRAEKYSGLFDTVNETDTLIPGIIILRQSKILQRGLPKRHGNSESNGKARLLHHIYHKSKMDGDTDRPISSRHKSTVPEIIDKVVSAEIPDKHRNPELFNSVMAHNIHGPCGAIITEVRVWKPGKTEVDVLRSFRNPCSEAQEASAILYEISLVAITMSETGARSRLQPFVMRSKEEIAILQATKTENSVWKGQTLDLIIQGTAETLENVVETRCSVESVGRGQISSLLKCGQKGHIRAHCPLQKQRSQEEVRKELEKVQQEEKRNEEQWMVAEGRKRKRKKGQSEVEPQTIPTQPIPSHTHQTHPFPSYTKQEKKETQTHKDQQPPPPTVNCFAYMMVEGVDKELLNKITKWKTARFVYVKGWTNIDGRHSCVLVSESQKDEILKFIEVISVGRNNYNGRRRYSTGITNFQFHDALQSATYIPRDNYPTYRKKSLAYGGRANKIYVEGQTDFVDKIESSSQHRKQDSQLLNEIENFVNVRYISAIEAFSKVYGFFIHQKHPTVEKLPCHLPDEQTVRFDSTSVAAAVERGPPKTKLIAYFQTNKHDEKAKQILYQDFPKYYTWNNKTKSWQKRKRGTTDDSGNSVLQQQENKVFTLNASGGTGKTYLINSIIDSLRSEKKNGTRNSSILVCATLLHSGRTFHSRFKDATAQLFRITSLITVDEVSQGDKFIYECLDRSLRDIRANESLFGGVCVLLVGDWKQILPVVKRGSRAQIVQATLKTSYIWRSVMELSLKKNMRCSFSTPLRNVIQIRPDFVLETENYKSASWLCSRAVIVSTNEVVNSVNEHMISNFPGRECFSSDTIDDENYNQDSQDFLNNLNPSRLLSIKSN</sequence>
<keyword evidence="1" id="KW-0347">Helicase</keyword>
<dbReference type="SUPFAM" id="SSF52540">
    <property type="entry name" value="P-loop containing nucleoside triphosphate hydrolases"/>
    <property type="match status" value="2"/>
</dbReference>
<feature type="domain" description="DNA helicase Pif1-like DEAD-box helicase" evidence="3">
    <location>
        <begin position="887"/>
        <end position="1045"/>
    </location>
</feature>
<dbReference type="InterPro" id="IPR027417">
    <property type="entry name" value="P-loop_NTPase"/>
</dbReference>
<reference evidence="4" key="1">
    <citation type="submission" date="2015-07" db="EMBL/GenBank/DDBJ databases">
        <title>MeaNS - Measles Nucleotide Surveillance Program.</title>
        <authorList>
            <person name="Tran T."/>
            <person name="Druce J."/>
        </authorList>
    </citation>
    <scope>NUCLEOTIDE SEQUENCE</scope>
    <source>
        <strain evidence="4">UCB-OBI-ISO-001</strain>
        <tissue evidence="4">Gonad</tissue>
    </source>
</reference>
<dbReference type="GO" id="GO:0016887">
    <property type="term" value="F:ATP hydrolysis activity"/>
    <property type="evidence" value="ECO:0007669"/>
    <property type="project" value="RHEA"/>
</dbReference>
<evidence type="ECO:0000256" key="1">
    <source>
        <dbReference type="RuleBase" id="RU363044"/>
    </source>
</evidence>
<dbReference type="PANTHER" id="PTHR10492:SF78">
    <property type="entry name" value="ATP-DEPENDENT DNA HELICASE"/>
    <property type="match status" value="1"/>
</dbReference>
<dbReference type="OrthoDB" id="6132017at2759"/>
<dbReference type="PANTHER" id="PTHR10492">
    <property type="match status" value="1"/>
</dbReference>
<keyword evidence="1" id="KW-0227">DNA damage</keyword>
<dbReference type="GO" id="GO:0006281">
    <property type="term" value="P:DNA repair"/>
    <property type="evidence" value="ECO:0007669"/>
    <property type="project" value="UniProtKB-KW"/>
</dbReference>
<dbReference type="GO" id="GO:0043139">
    <property type="term" value="F:5'-3' DNA helicase activity"/>
    <property type="evidence" value="ECO:0007669"/>
    <property type="project" value="UniProtKB-EC"/>
</dbReference>
<dbReference type="GO" id="GO:0005524">
    <property type="term" value="F:ATP binding"/>
    <property type="evidence" value="ECO:0007669"/>
    <property type="project" value="UniProtKB-KW"/>
</dbReference>
<comment type="cofactor">
    <cofactor evidence="1">
        <name>Mg(2+)</name>
        <dbReference type="ChEBI" id="CHEBI:18420"/>
    </cofactor>
</comment>
<dbReference type="InterPro" id="IPR010285">
    <property type="entry name" value="DNA_helicase_pif1-like_DEAD"/>
</dbReference>
<feature type="compositionally biased region" description="Basic and acidic residues" evidence="2">
    <location>
        <begin position="550"/>
        <end position="571"/>
    </location>
</feature>
<accession>A0A0L8GY66</accession>
<feature type="compositionally biased region" description="Polar residues" evidence="2">
    <location>
        <begin position="590"/>
        <end position="609"/>
    </location>
</feature>
<feature type="non-terminal residue" evidence="4">
    <location>
        <position position="1"/>
    </location>
</feature>
<dbReference type="GO" id="GO:0006310">
    <property type="term" value="P:DNA recombination"/>
    <property type="evidence" value="ECO:0007669"/>
    <property type="project" value="UniProtKB-KW"/>
</dbReference>
<name>A0A0L8GY66_OCTBM</name>
<organism evidence="4">
    <name type="scientific">Octopus bimaculoides</name>
    <name type="common">California two-spotted octopus</name>
    <dbReference type="NCBI Taxonomy" id="37653"/>
    <lineage>
        <taxon>Eukaryota</taxon>
        <taxon>Metazoa</taxon>
        <taxon>Spiralia</taxon>
        <taxon>Lophotrochozoa</taxon>
        <taxon>Mollusca</taxon>
        <taxon>Cephalopoda</taxon>
        <taxon>Coleoidea</taxon>
        <taxon>Octopodiformes</taxon>
        <taxon>Octopoda</taxon>
        <taxon>Incirrata</taxon>
        <taxon>Octopodidae</taxon>
        <taxon>Octopus</taxon>
    </lineage>
</organism>
<keyword evidence="1" id="KW-0234">DNA repair</keyword>
<evidence type="ECO:0000256" key="2">
    <source>
        <dbReference type="SAM" id="MobiDB-lite"/>
    </source>
</evidence>
<dbReference type="GO" id="GO:0000723">
    <property type="term" value="P:telomere maintenance"/>
    <property type="evidence" value="ECO:0007669"/>
    <property type="project" value="InterPro"/>
</dbReference>
<keyword evidence="1" id="KW-0067">ATP-binding</keyword>
<dbReference type="EC" id="5.6.2.3" evidence="1"/>
<dbReference type="EMBL" id="KQ419939">
    <property type="protein sequence ID" value="KOF81908.1"/>
    <property type="molecule type" value="Genomic_DNA"/>
</dbReference>
<dbReference type="Gene3D" id="3.40.50.300">
    <property type="entry name" value="P-loop containing nucleotide triphosphate hydrolases"/>
    <property type="match status" value="1"/>
</dbReference>
<comment type="similarity">
    <text evidence="1">Belongs to the helicase family.</text>
</comment>
<gene>
    <name evidence="4" type="ORF">OCBIM_22025974mg</name>
</gene>
<feature type="region of interest" description="Disordered" evidence="2">
    <location>
        <begin position="546"/>
        <end position="633"/>
    </location>
</feature>
<protein>
    <recommendedName>
        <fullName evidence="1">ATP-dependent DNA helicase</fullName>
        <ecNumber evidence="1">5.6.2.3</ecNumber>
    </recommendedName>
</protein>
<feature type="compositionally biased region" description="Basic and acidic residues" evidence="2">
    <location>
        <begin position="615"/>
        <end position="627"/>
    </location>
</feature>
<evidence type="ECO:0000259" key="3">
    <source>
        <dbReference type="Pfam" id="PF05970"/>
    </source>
</evidence>
<keyword evidence="1" id="KW-0547">Nucleotide-binding</keyword>
<comment type="catalytic activity">
    <reaction evidence="1">
        <text>ATP + H2O = ADP + phosphate + H(+)</text>
        <dbReference type="Rhea" id="RHEA:13065"/>
        <dbReference type="ChEBI" id="CHEBI:15377"/>
        <dbReference type="ChEBI" id="CHEBI:15378"/>
        <dbReference type="ChEBI" id="CHEBI:30616"/>
        <dbReference type="ChEBI" id="CHEBI:43474"/>
        <dbReference type="ChEBI" id="CHEBI:456216"/>
        <dbReference type="EC" id="5.6.2.3"/>
    </reaction>
</comment>
<proteinExistence type="inferred from homology"/>